<keyword evidence="1" id="KW-0732">Signal</keyword>
<reference evidence="2 3" key="1">
    <citation type="submission" date="2020-11" db="EMBL/GenBank/DDBJ databases">
        <title>Draft genome sequencing of a Lachnospiraceae strain isolated from anoxic soil subjected to BSD treatment.</title>
        <authorList>
            <person name="Uek A."/>
            <person name="Tonouchi A."/>
        </authorList>
    </citation>
    <scope>NUCLEOTIDE SEQUENCE [LARGE SCALE GENOMIC DNA]</scope>
    <source>
        <strain evidence="2 3">TB5</strain>
    </source>
</reference>
<keyword evidence="3" id="KW-1185">Reference proteome</keyword>
<evidence type="ECO:0008006" key="4">
    <source>
        <dbReference type="Google" id="ProtNLM"/>
    </source>
</evidence>
<gene>
    <name evidence="2" type="ORF">bsdtb5_04810</name>
</gene>
<dbReference type="EMBL" id="AP024169">
    <property type="protein sequence ID" value="BCN29186.1"/>
    <property type="molecule type" value="Genomic_DNA"/>
</dbReference>
<evidence type="ECO:0000313" key="2">
    <source>
        <dbReference type="EMBL" id="BCN29186.1"/>
    </source>
</evidence>
<feature type="signal peptide" evidence="1">
    <location>
        <begin position="1"/>
        <end position="25"/>
    </location>
</feature>
<dbReference type="Gene3D" id="3.30.565.40">
    <property type="entry name" value="Fervidobacterium nodosum Rt17-B1 like"/>
    <property type="match status" value="1"/>
</dbReference>
<evidence type="ECO:0000256" key="1">
    <source>
        <dbReference type="SAM" id="SignalP"/>
    </source>
</evidence>
<protein>
    <recommendedName>
        <fullName evidence="4">Deacetylase PdaC domain-containing protein</fullName>
    </recommendedName>
</protein>
<dbReference type="Proteomes" id="UP000595897">
    <property type="component" value="Chromosome"/>
</dbReference>
<dbReference type="KEGG" id="ahb:bsdtb5_04810"/>
<proteinExistence type="predicted"/>
<evidence type="ECO:0000313" key="3">
    <source>
        <dbReference type="Proteomes" id="UP000595897"/>
    </source>
</evidence>
<name>A0A7R7EHY2_9FIRM</name>
<dbReference type="RefSeq" id="WP_271714475.1">
    <property type="nucleotide sequence ID" value="NZ_AP024169.1"/>
</dbReference>
<sequence length="278" mass="31618">MKTKLLCTIVSIGIIMTSFSTKALAQSNTKTDSHMENIYTQQMSRYNPASIVKKDVSSEEAYKISNVVYKNNNIRINYPKITGLKNSKNQSAINNIIKKYALSYHTNKDSKMSLEVKYKITLSTKSLLSIQYSGEENYPGAAYPTNVFYTTNIDMKNAKAIKLSDMVLINKNFVKALKKGIYVTYSTSDKKLQTQMAEYLNNLDDKELIDSIKQSDNMDKNKNTYQTYCYLTKDAIVISLYVPHVMGDHAEYKVMYKSLSSNVKTDGSFWKDILSAIN</sequence>
<dbReference type="AlphaFoldDB" id="A0A7R7EHY2"/>
<accession>A0A7R7EHY2</accession>
<organism evidence="2 3">
    <name type="scientific">Anaeromicropila herbilytica</name>
    <dbReference type="NCBI Taxonomy" id="2785025"/>
    <lineage>
        <taxon>Bacteria</taxon>
        <taxon>Bacillati</taxon>
        <taxon>Bacillota</taxon>
        <taxon>Clostridia</taxon>
        <taxon>Lachnospirales</taxon>
        <taxon>Lachnospiraceae</taxon>
        <taxon>Anaeromicropila</taxon>
    </lineage>
</organism>
<feature type="chain" id="PRO_5032883359" description="Deacetylase PdaC domain-containing protein" evidence="1">
    <location>
        <begin position="26"/>
        <end position="278"/>
    </location>
</feature>